<dbReference type="Proteomes" id="UP000000442">
    <property type="component" value="Chromosome"/>
</dbReference>
<dbReference type="EMBL" id="CP001087">
    <property type="protein sequence ID" value="ACN16542.1"/>
    <property type="molecule type" value="Genomic_DNA"/>
</dbReference>
<sequence>MNWIEIIQLKSYSGQDRENAVAAFHHLSEPLPDDRLRHIDLFKSANLENELSILINWSGDVPHNGKSGLGLQLSRAFSDFGYIDHSGWQYSSSLFQKQER</sequence>
<organism evidence="1 2">
    <name type="scientific">Desulforapulum autotrophicum (strain ATCC 43914 / DSM 3382 / VKM B-1955 / HRM2)</name>
    <name type="common">Desulfobacterium autotrophicum</name>
    <dbReference type="NCBI Taxonomy" id="177437"/>
    <lineage>
        <taxon>Bacteria</taxon>
        <taxon>Pseudomonadati</taxon>
        <taxon>Thermodesulfobacteriota</taxon>
        <taxon>Desulfobacteria</taxon>
        <taxon>Desulfobacterales</taxon>
        <taxon>Desulfobacteraceae</taxon>
        <taxon>Desulforapulum</taxon>
    </lineage>
</organism>
<evidence type="ECO:0000313" key="2">
    <source>
        <dbReference type="Proteomes" id="UP000000442"/>
    </source>
</evidence>
<protein>
    <submittedName>
        <fullName evidence="1">Uncharacterized protein</fullName>
    </submittedName>
</protein>
<gene>
    <name evidence="1" type="ordered locus">HRM2_34670</name>
</gene>
<evidence type="ECO:0000313" key="1">
    <source>
        <dbReference type="EMBL" id="ACN16542.1"/>
    </source>
</evidence>
<dbReference type="AlphaFoldDB" id="C0Q937"/>
<accession>C0Q937</accession>
<dbReference type="OrthoDB" id="5471610at2"/>
<name>C0Q937_DESAH</name>
<dbReference type="STRING" id="177437.HRM2_34670"/>
<proteinExistence type="predicted"/>
<keyword evidence="2" id="KW-1185">Reference proteome</keyword>
<dbReference type="RefSeq" id="WP_015905295.1">
    <property type="nucleotide sequence ID" value="NC_012108.1"/>
</dbReference>
<dbReference type="HOGENOM" id="CLU_2301233_0_0_7"/>
<dbReference type="KEGG" id="dat:HRM2_34670"/>
<reference evidence="1 2" key="1">
    <citation type="journal article" date="2009" name="Environ. Microbiol.">
        <title>Genome sequence of Desulfobacterium autotrophicum HRM2, a marine sulfate reducer oxidizing organic carbon completely to carbon dioxide.</title>
        <authorList>
            <person name="Strittmatter A.W."/>
            <person name="Liesegang H."/>
            <person name="Rabus R."/>
            <person name="Decker I."/>
            <person name="Amann J."/>
            <person name="Andres S."/>
            <person name="Henne A."/>
            <person name="Fricke W.F."/>
            <person name="Martinez-Arias R."/>
            <person name="Bartels D."/>
            <person name="Goesmann A."/>
            <person name="Krause L."/>
            <person name="Puehler A."/>
            <person name="Klenk H.P."/>
            <person name="Richter M."/>
            <person name="Schuler M."/>
            <person name="Gloeckner F.O."/>
            <person name="Meyerdierks A."/>
            <person name="Gottschalk G."/>
            <person name="Amann R."/>
        </authorList>
    </citation>
    <scope>NUCLEOTIDE SEQUENCE [LARGE SCALE GENOMIC DNA]</scope>
    <source>
        <strain evidence="2">ATCC 43914 / DSM 3382 / HRM2</strain>
    </source>
</reference>